<accession>A0A067MVZ8</accession>
<sequence>MAFRPSIKQALCATVVLVLGVSIYIGSQHHEPYGDFHLQLNVVSGRGKHESRPETEWLNMGLWKDTGIFPDACEALALRMIALAMPTPGGRILDVGHGSGDSLLLHLSHPSVPRPQSLAGITSIKGQHQRASERVAEAQEKLLHASEVSVDLYLGDAVFAPLLSKPSSSEHTHPLDPDNTSPPFTSILALDCAYHFVTREAFLTQSFARLAPGGRIALADMAFEPSTSTSWYSILLARNGVGPTLSVPIENMVSKSQYAAQMHKMGYVNVTVEDISDDVFPGFQEFLVSKRGLWRIFARVIGLWVKGGGKFVLVSGQKPTVDVMET</sequence>
<gene>
    <name evidence="2" type="ORF">BOTBODRAFT_27326</name>
</gene>
<dbReference type="EMBL" id="KL198018">
    <property type="protein sequence ID" value="KDQ19908.1"/>
    <property type="molecule type" value="Genomic_DNA"/>
</dbReference>
<dbReference type="HOGENOM" id="CLU_039068_3_1_1"/>
<dbReference type="STRING" id="930990.A0A067MVZ8"/>
<reference evidence="3" key="1">
    <citation type="journal article" date="2014" name="Proc. Natl. Acad. Sci. U.S.A.">
        <title>Extensive sampling of basidiomycete genomes demonstrates inadequacy of the white-rot/brown-rot paradigm for wood decay fungi.</title>
        <authorList>
            <person name="Riley R."/>
            <person name="Salamov A.A."/>
            <person name="Brown D.W."/>
            <person name="Nagy L.G."/>
            <person name="Floudas D."/>
            <person name="Held B.W."/>
            <person name="Levasseur A."/>
            <person name="Lombard V."/>
            <person name="Morin E."/>
            <person name="Otillar R."/>
            <person name="Lindquist E.A."/>
            <person name="Sun H."/>
            <person name="LaButti K.M."/>
            <person name="Schmutz J."/>
            <person name="Jabbour D."/>
            <person name="Luo H."/>
            <person name="Baker S.E."/>
            <person name="Pisabarro A.G."/>
            <person name="Walton J.D."/>
            <person name="Blanchette R.A."/>
            <person name="Henrissat B."/>
            <person name="Martin F."/>
            <person name="Cullen D."/>
            <person name="Hibbett D.S."/>
            <person name="Grigoriev I.V."/>
        </authorList>
    </citation>
    <scope>NUCLEOTIDE SEQUENCE [LARGE SCALE GENOMIC DNA]</scope>
    <source>
        <strain evidence="3">FD-172 SS1</strain>
    </source>
</reference>
<evidence type="ECO:0000313" key="3">
    <source>
        <dbReference type="Proteomes" id="UP000027195"/>
    </source>
</evidence>
<dbReference type="InterPro" id="IPR029063">
    <property type="entry name" value="SAM-dependent_MTases_sf"/>
</dbReference>
<feature type="coiled-coil region" evidence="1">
    <location>
        <begin position="121"/>
        <end position="148"/>
    </location>
</feature>
<name>A0A067MVZ8_BOTB1</name>
<organism evidence="2 3">
    <name type="scientific">Botryobasidium botryosum (strain FD-172 SS1)</name>
    <dbReference type="NCBI Taxonomy" id="930990"/>
    <lineage>
        <taxon>Eukaryota</taxon>
        <taxon>Fungi</taxon>
        <taxon>Dikarya</taxon>
        <taxon>Basidiomycota</taxon>
        <taxon>Agaricomycotina</taxon>
        <taxon>Agaricomycetes</taxon>
        <taxon>Cantharellales</taxon>
        <taxon>Botryobasidiaceae</taxon>
        <taxon>Botryobasidium</taxon>
    </lineage>
</organism>
<proteinExistence type="predicted"/>
<evidence type="ECO:0000256" key="1">
    <source>
        <dbReference type="SAM" id="Coils"/>
    </source>
</evidence>
<evidence type="ECO:0008006" key="4">
    <source>
        <dbReference type="Google" id="ProtNLM"/>
    </source>
</evidence>
<dbReference type="OrthoDB" id="61390at2759"/>
<dbReference type="AlphaFoldDB" id="A0A067MVZ8"/>
<dbReference type="Gene3D" id="3.40.50.150">
    <property type="entry name" value="Vaccinia Virus protein VP39"/>
    <property type="match status" value="1"/>
</dbReference>
<keyword evidence="1" id="KW-0175">Coiled coil</keyword>
<dbReference type="Proteomes" id="UP000027195">
    <property type="component" value="Unassembled WGS sequence"/>
</dbReference>
<dbReference type="InParanoid" id="A0A067MVZ8"/>
<dbReference type="SUPFAM" id="SSF53335">
    <property type="entry name" value="S-adenosyl-L-methionine-dependent methyltransferases"/>
    <property type="match status" value="1"/>
</dbReference>
<keyword evidence="3" id="KW-1185">Reference proteome</keyword>
<protein>
    <recommendedName>
        <fullName evidence="4">S-adenosyl-L-methionine-dependent methyltransferase</fullName>
    </recommendedName>
</protein>
<evidence type="ECO:0000313" key="2">
    <source>
        <dbReference type="EMBL" id="KDQ19908.1"/>
    </source>
</evidence>